<keyword evidence="3" id="KW-1185">Reference proteome</keyword>
<feature type="domain" description="Glycosyltransferase 61 catalytic" evidence="1">
    <location>
        <begin position="115"/>
        <end position="273"/>
    </location>
</feature>
<evidence type="ECO:0000259" key="1">
    <source>
        <dbReference type="Pfam" id="PF04577"/>
    </source>
</evidence>
<organism evidence="2 3">
    <name type="scientific">Roseovarius atlanticus</name>
    <dbReference type="NCBI Taxonomy" id="1641875"/>
    <lineage>
        <taxon>Bacteria</taxon>
        <taxon>Pseudomonadati</taxon>
        <taxon>Pseudomonadota</taxon>
        <taxon>Alphaproteobacteria</taxon>
        <taxon>Rhodobacterales</taxon>
        <taxon>Roseobacteraceae</taxon>
        <taxon>Roseovarius</taxon>
    </lineage>
</organism>
<dbReference type="Proteomes" id="UP000051295">
    <property type="component" value="Unassembled WGS sequence"/>
</dbReference>
<dbReference type="GO" id="GO:0016757">
    <property type="term" value="F:glycosyltransferase activity"/>
    <property type="evidence" value="ECO:0007669"/>
    <property type="project" value="InterPro"/>
</dbReference>
<evidence type="ECO:0000313" key="2">
    <source>
        <dbReference type="EMBL" id="KRS10813.1"/>
    </source>
</evidence>
<dbReference type="EMBL" id="LAXJ01000026">
    <property type="protein sequence ID" value="KRS10813.1"/>
    <property type="molecule type" value="Genomic_DNA"/>
</dbReference>
<protein>
    <recommendedName>
        <fullName evidence="1">Glycosyltransferase 61 catalytic domain-containing protein</fullName>
    </recommendedName>
</protein>
<dbReference type="Pfam" id="PF04577">
    <property type="entry name" value="Glyco_transf_61"/>
    <property type="match status" value="1"/>
</dbReference>
<sequence length="330" mass="37107">MEEVASDSWEISPEHKAASPPAIFLEGALDKITAFSPWTSWEYEKPRVHGETILHSATVAYLLRDARLNGAWLYCGAHKGERGFGEERLLNTHRSKRMRLSRAHLVSNSPGSNFFGNFVLDDFPLALLPDPEETPIVLETKVYEHEAGYRQLLDLPRPQVVHLARADELVVYTDFAQNASKRSRYDTLRKRLRTALDTADEKRIGLVYLKRGATGESRLVANEPALEAHLEKRGFEIVEPARLSAEETSRRLLDARLIVSVEGSHLSHAIYSMAGDGAFLVLEPPDRFATPYKEFADCMDMRFAFLVGDPAEGGFSVDLDDLDRLLDRLA</sequence>
<dbReference type="PATRIC" id="fig|1641875.4.peg.2309"/>
<dbReference type="AlphaFoldDB" id="A0A0T5NPD7"/>
<dbReference type="RefSeq" id="WP_057796192.1">
    <property type="nucleotide sequence ID" value="NZ_LAXJ01000026.1"/>
</dbReference>
<proteinExistence type="predicted"/>
<reference evidence="2 3" key="1">
    <citation type="submission" date="2015-04" db="EMBL/GenBank/DDBJ databases">
        <title>The draft genome sequence of Roseovarius sp.R12b.</title>
        <authorList>
            <person name="Li G."/>
            <person name="Lai Q."/>
            <person name="Shao Z."/>
            <person name="Yan P."/>
        </authorList>
    </citation>
    <scope>NUCLEOTIDE SEQUENCE [LARGE SCALE GENOMIC DNA]</scope>
    <source>
        <strain evidence="2 3">R12B</strain>
    </source>
</reference>
<dbReference type="OrthoDB" id="6935590at2"/>
<accession>A0A0T5NPD7</accession>
<name>A0A0T5NPD7_9RHOB</name>
<gene>
    <name evidence="2" type="ORF">XM53_18895</name>
</gene>
<dbReference type="InterPro" id="IPR049625">
    <property type="entry name" value="Glyco_transf_61_cat"/>
</dbReference>
<dbReference type="STRING" id="1641875.XM53_18895"/>
<comment type="caution">
    <text evidence="2">The sequence shown here is derived from an EMBL/GenBank/DDBJ whole genome shotgun (WGS) entry which is preliminary data.</text>
</comment>
<evidence type="ECO:0000313" key="3">
    <source>
        <dbReference type="Proteomes" id="UP000051295"/>
    </source>
</evidence>